<reference evidence="5" key="1">
    <citation type="submission" date="2018-07" db="EMBL/GenBank/DDBJ databases">
        <title>Streptacidiphilus bronchialis DSM 106435 chromosome.</title>
        <authorList>
            <person name="Batra D."/>
            <person name="Gulvik C.A."/>
        </authorList>
    </citation>
    <scope>NUCLEOTIDE SEQUENCE [LARGE SCALE GENOMIC DNA]</scope>
    <source>
        <strain evidence="5">DSM 106435</strain>
    </source>
</reference>
<evidence type="ECO:0000256" key="2">
    <source>
        <dbReference type="ARBA" id="ARBA00022643"/>
    </source>
</evidence>
<evidence type="ECO:0000313" key="4">
    <source>
        <dbReference type="EMBL" id="AXI76495.1"/>
    </source>
</evidence>
<dbReference type="EMBL" id="CP031264">
    <property type="protein sequence ID" value="AXI76495.1"/>
    <property type="molecule type" value="Genomic_DNA"/>
</dbReference>
<evidence type="ECO:0000256" key="3">
    <source>
        <dbReference type="ARBA" id="ARBA00023002"/>
    </source>
</evidence>
<dbReference type="Pfam" id="PF03060">
    <property type="entry name" value="NMO"/>
    <property type="match status" value="2"/>
</dbReference>
<gene>
    <name evidence="4" type="ORF">C7M71_002430</name>
</gene>
<keyword evidence="5" id="KW-1185">Reference proteome</keyword>
<organism evidence="4 5">
    <name type="scientific">Peterkaempfera bronchialis</name>
    <dbReference type="NCBI Taxonomy" id="2126346"/>
    <lineage>
        <taxon>Bacteria</taxon>
        <taxon>Bacillati</taxon>
        <taxon>Actinomycetota</taxon>
        <taxon>Actinomycetes</taxon>
        <taxon>Kitasatosporales</taxon>
        <taxon>Streptomycetaceae</taxon>
        <taxon>Peterkaempfera</taxon>
    </lineage>
</organism>
<dbReference type="InterPro" id="IPR013785">
    <property type="entry name" value="Aldolase_TIM"/>
</dbReference>
<sequence length="369" mass="37486">MRRCWPMARPNWRCGGYAMSVADPEEAAARGCRALGVDFPLVQAGMGGIAGPALAAAVSDAGALGTVALYRSDHGQAGALVAETARRTPRTFGVNVIPEVAGRLLPEQIRALLDTADRPLLLNSYGLPPQPQAAAVLGAGHRLLVQVGSVAEAATAAALGAHAVVLQGVEAGGHHLGDRPVGELLGELPGELPGELSGELSACGLEVPVLVAGAVATGGDLHSALCAGASGALCGTAFVATRESAAHAEYKRALIRAEGSDTVVSDRFSIGWPGRPHRVLRSPVTDAAEPLPAVFVAWTTVMGDRRPVPRGSAAAPTVEAEGAVAEMARYAGLGCGRVTAMEPAGQVVARFRAEFRAALADSPTAPAHG</sequence>
<keyword evidence="3" id="KW-0560">Oxidoreductase</keyword>
<accession>A0A345SRZ0</accession>
<keyword evidence="1" id="KW-0285">Flavoprotein</keyword>
<dbReference type="PANTHER" id="PTHR32332">
    <property type="entry name" value="2-NITROPROPANE DIOXYGENASE"/>
    <property type="match status" value="1"/>
</dbReference>
<dbReference type="InterPro" id="IPR004136">
    <property type="entry name" value="NMO"/>
</dbReference>
<evidence type="ECO:0000256" key="1">
    <source>
        <dbReference type="ARBA" id="ARBA00022630"/>
    </source>
</evidence>
<dbReference type="KEGG" id="stri:C7M71_002430"/>
<dbReference type="Proteomes" id="UP000249340">
    <property type="component" value="Chromosome"/>
</dbReference>
<dbReference type="Gene3D" id="3.20.20.70">
    <property type="entry name" value="Aldolase class I"/>
    <property type="match status" value="1"/>
</dbReference>
<protein>
    <submittedName>
        <fullName evidence="4">Nitronate monooxygenase</fullName>
    </submittedName>
</protein>
<dbReference type="SUPFAM" id="SSF51412">
    <property type="entry name" value="Inosine monophosphate dehydrogenase (IMPDH)"/>
    <property type="match status" value="1"/>
</dbReference>
<dbReference type="PANTHER" id="PTHR32332:SF20">
    <property type="entry name" value="2-NITROPROPANE DIOXYGENASE-LIKE PROTEIN"/>
    <property type="match status" value="1"/>
</dbReference>
<proteinExistence type="predicted"/>
<keyword evidence="4" id="KW-0503">Monooxygenase</keyword>
<dbReference type="OrthoDB" id="7165168at2"/>
<keyword evidence="2" id="KW-0288">FMN</keyword>
<dbReference type="GO" id="GO:0018580">
    <property type="term" value="F:nitronate monooxygenase activity"/>
    <property type="evidence" value="ECO:0007669"/>
    <property type="project" value="InterPro"/>
</dbReference>
<dbReference type="AlphaFoldDB" id="A0A345SRZ0"/>
<dbReference type="CDD" id="cd04730">
    <property type="entry name" value="NPD_like"/>
    <property type="match status" value="1"/>
</dbReference>
<name>A0A345SRZ0_9ACTN</name>
<evidence type="ECO:0000313" key="5">
    <source>
        <dbReference type="Proteomes" id="UP000249340"/>
    </source>
</evidence>